<feature type="transmembrane region" description="Helical" evidence="2">
    <location>
        <begin position="33"/>
        <end position="57"/>
    </location>
</feature>
<feature type="compositionally biased region" description="Low complexity" evidence="1">
    <location>
        <begin position="72"/>
        <end position="83"/>
    </location>
</feature>
<keyword evidence="2" id="KW-0472">Membrane</keyword>
<keyword evidence="2" id="KW-1133">Transmembrane helix</keyword>
<evidence type="ECO:0000313" key="3">
    <source>
        <dbReference type="EMBL" id="MCD5312781.1"/>
    </source>
</evidence>
<sequence>MSYQNSWQQQQQPAHSRPHQRRPRDPLTFWKTVFAVALGMMLGTLVMWGLVLALFAFGLPAVFGDRFEDNSLTGESSSSDLSNLPITEDTGPPVDESTDCYERWLDSDSLRYDEFEKENCTD</sequence>
<feature type="region of interest" description="Disordered" evidence="1">
    <location>
        <begin position="72"/>
        <end position="99"/>
    </location>
</feature>
<protein>
    <submittedName>
        <fullName evidence="3">Uncharacterized protein</fullName>
    </submittedName>
</protein>
<keyword evidence="2" id="KW-0812">Transmembrane</keyword>
<dbReference type="AlphaFoldDB" id="A0A9X1NFC8"/>
<evidence type="ECO:0000256" key="2">
    <source>
        <dbReference type="SAM" id="Phobius"/>
    </source>
</evidence>
<dbReference type="Proteomes" id="UP001138997">
    <property type="component" value="Unassembled WGS sequence"/>
</dbReference>
<evidence type="ECO:0000313" key="4">
    <source>
        <dbReference type="Proteomes" id="UP001138997"/>
    </source>
</evidence>
<reference evidence="3" key="1">
    <citation type="submission" date="2021-11" db="EMBL/GenBank/DDBJ databases">
        <title>Streptomyces corallinus and Kineosporia corallina sp. nov., two new coral-derived marine actinobacteria.</title>
        <authorList>
            <person name="Buangrab K."/>
            <person name="Sutthacheep M."/>
            <person name="Yeemin T."/>
            <person name="Harunari E."/>
            <person name="Igarashi Y."/>
            <person name="Sripreechasak P."/>
            <person name="Kanchanasin P."/>
            <person name="Tanasupawat S."/>
            <person name="Phongsopitanun W."/>
        </authorList>
    </citation>
    <scope>NUCLEOTIDE SEQUENCE</scope>
    <source>
        <strain evidence="3">JCM 31032</strain>
    </source>
</reference>
<dbReference type="RefSeq" id="WP_231443353.1">
    <property type="nucleotide sequence ID" value="NZ_JAJOMB010000009.1"/>
</dbReference>
<proteinExistence type="predicted"/>
<name>A0A9X1NFC8_9ACTN</name>
<gene>
    <name evidence="3" type="ORF">LR394_17890</name>
</gene>
<keyword evidence="4" id="KW-1185">Reference proteome</keyword>
<accession>A0A9X1NFC8</accession>
<dbReference type="EMBL" id="JAJOMB010000009">
    <property type="protein sequence ID" value="MCD5312781.1"/>
    <property type="molecule type" value="Genomic_DNA"/>
</dbReference>
<comment type="caution">
    <text evidence="3">The sequence shown here is derived from an EMBL/GenBank/DDBJ whole genome shotgun (WGS) entry which is preliminary data.</text>
</comment>
<organism evidence="3 4">
    <name type="scientific">Kineosporia babensis</name>
    <dbReference type="NCBI Taxonomy" id="499548"/>
    <lineage>
        <taxon>Bacteria</taxon>
        <taxon>Bacillati</taxon>
        <taxon>Actinomycetota</taxon>
        <taxon>Actinomycetes</taxon>
        <taxon>Kineosporiales</taxon>
        <taxon>Kineosporiaceae</taxon>
        <taxon>Kineosporia</taxon>
    </lineage>
</organism>
<feature type="region of interest" description="Disordered" evidence="1">
    <location>
        <begin position="1"/>
        <end position="24"/>
    </location>
</feature>
<evidence type="ECO:0000256" key="1">
    <source>
        <dbReference type="SAM" id="MobiDB-lite"/>
    </source>
</evidence>